<accession>A0A375I5Z0</accession>
<protein>
    <submittedName>
        <fullName evidence="2">Uncharacterized protein</fullName>
    </submittedName>
</protein>
<dbReference type="AlphaFoldDB" id="A0A375I5Z0"/>
<dbReference type="Proteomes" id="UP000265962">
    <property type="component" value="Unassembled WGS sequence"/>
</dbReference>
<keyword evidence="3" id="KW-1185">Reference proteome</keyword>
<evidence type="ECO:0000313" key="2">
    <source>
        <dbReference type="EMBL" id="SPF69259.1"/>
    </source>
</evidence>
<organism evidence="2 3">
    <name type="scientific">Propionibacterium ruminifibrarum</name>
    <dbReference type="NCBI Taxonomy" id="1962131"/>
    <lineage>
        <taxon>Bacteria</taxon>
        <taxon>Bacillati</taxon>
        <taxon>Actinomycetota</taxon>
        <taxon>Actinomycetes</taxon>
        <taxon>Propionibacteriales</taxon>
        <taxon>Propionibacteriaceae</taxon>
        <taxon>Propionibacterium</taxon>
    </lineage>
</organism>
<dbReference type="RefSeq" id="WP_119716360.1">
    <property type="nucleotide sequence ID" value="NZ_OMOH01000011.1"/>
</dbReference>
<sequence length="74" mass="8494">MSFRWEEELEPEAELSEDERHGLGLGREFDTREDAESWLGESFDELADYGVSSVSLYEDDELVYGPMGLGEQEE</sequence>
<evidence type="ECO:0000313" key="3">
    <source>
        <dbReference type="Proteomes" id="UP000265962"/>
    </source>
</evidence>
<feature type="compositionally biased region" description="Basic and acidic residues" evidence="1">
    <location>
        <begin position="18"/>
        <end position="27"/>
    </location>
</feature>
<proteinExistence type="predicted"/>
<feature type="compositionally biased region" description="Acidic residues" evidence="1">
    <location>
        <begin position="7"/>
        <end position="17"/>
    </location>
</feature>
<reference evidence="3" key="1">
    <citation type="submission" date="2018-02" db="EMBL/GenBank/DDBJ databases">
        <authorList>
            <person name="Hornung B."/>
        </authorList>
    </citation>
    <scope>NUCLEOTIDE SEQUENCE [LARGE SCALE GENOMIC DNA]</scope>
</reference>
<feature type="region of interest" description="Disordered" evidence="1">
    <location>
        <begin position="1"/>
        <end position="27"/>
    </location>
</feature>
<name>A0A375I5Z0_9ACTN</name>
<gene>
    <name evidence="2" type="ORF">PROPJV5_2214</name>
</gene>
<dbReference type="OrthoDB" id="3214648at2"/>
<evidence type="ECO:0000256" key="1">
    <source>
        <dbReference type="SAM" id="MobiDB-lite"/>
    </source>
</evidence>
<dbReference type="EMBL" id="OMOH01000011">
    <property type="protein sequence ID" value="SPF69259.1"/>
    <property type="molecule type" value="Genomic_DNA"/>
</dbReference>